<evidence type="ECO:0000256" key="1">
    <source>
        <dbReference type="SAM" id="MobiDB-lite"/>
    </source>
</evidence>
<dbReference type="WBParaSite" id="maker-unitig_26891-snap-gene-0.1-mRNA-1">
    <property type="protein sequence ID" value="maker-unitig_26891-snap-gene-0.1-mRNA-1"/>
    <property type="gene ID" value="maker-unitig_26891-snap-gene-0.1"/>
</dbReference>
<reference evidence="3" key="1">
    <citation type="submission" date="2016-11" db="UniProtKB">
        <authorList>
            <consortium name="WormBaseParasite"/>
        </authorList>
    </citation>
    <scope>IDENTIFICATION</scope>
</reference>
<dbReference type="AlphaFoldDB" id="A0A1I8FBN6"/>
<evidence type="ECO:0000313" key="3">
    <source>
        <dbReference type="WBParaSite" id="maker-unitig_26891-snap-gene-0.1-mRNA-1"/>
    </source>
</evidence>
<accession>A0A1I8FBN6</accession>
<protein>
    <submittedName>
        <fullName evidence="3">UBX domain-containing protein</fullName>
    </submittedName>
</protein>
<proteinExistence type="predicted"/>
<dbReference type="Proteomes" id="UP000095280">
    <property type="component" value="Unplaced"/>
</dbReference>
<feature type="region of interest" description="Disordered" evidence="1">
    <location>
        <begin position="457"/>
        <end position="480"/>
    </location>
</feature>
<feature type="compositionally biased region" description="Basic and acidic residues" evidence="1">
    <location>
        <begin position="457"/>
        <end position="476"/>
    </location>
</feature>
<sequence>VLGGSAREKKELTEDEQVSFFANSSGSPTNWTAADGLRRRRQLLTLRLAQTMSGLPTPVSVENPVNLAEEGLYVGRRPRVTEGNVLRLQSILTMKADVLAGRRRPAPHAARPVERRADAARWCLDDDDDVQGVQRRAAAAASGATRLRQLARSEFRPAAAGIRLLPAWSARRPGSWRWTSAEFSSWRTPLFTREHAGQLRPLRRGDRQADAGRQPDWSGVRIKNELVLQDYRNRVRCDIEEAVQSRSEDEQELLAEIRDWTEEHQSAVQAKHQLVQAEYLAQRQLYERRRADFESRRLAMEQIEPPGSARRRRIRPTVTCRRRQPGEPLVRVRLLDNSHVTTPLNDIPETLSSNFALHFNRIYLVEVVQPPSRIRCQLTEHRRGRLSLAVRTIASPRCQAGLADHAGPAELLGGSIQPDRSRCWPSRIRGLIRSRCGWRSDSEGNILAPMLKRTETYVDPDARRSQAATPDRDARPQRSGICAAQPQRRLWARIRQQQQQQQLTGGYCRLKLLREEFGFCSGRGSGH</sequence>
<organism evidence="2 3">
    <name type="scientific">Macrostomum lignano</name>
    <dbReference type="NCBI Taxonomy" id="282301"/>
    <lineage>
        <taxon>Eukaryota</taxon>
        <taxon>Metazoa</taxon>
        <taxon>Spiralia</taxon>
        <taxon>Lophotrochozoa</taxon>
        <taxon>Platyhelminthes</taxon>
        <taxon>Rhabditophora</taxon>
        <taxon>Macrostomorpha</taxon>
        <taxon>Macrostomida</taxon>
        <taxon>Macrostomidae</taxon>
        <taxon>Macrostomum</taxon>
    </lineage>
</organism>
<keyword evidence="2" id="KW-1185">Reference proteome</keyword>
<evidence type="ECO:0000313" key="2">
    <source>
        <dbReference type="Proteomes" id="UP000095280"/>
    </source>
</evidence>
<name>A0A1I8FBN6_9PLAT</name>